<dbReference type="Gene3D" id="3.40.630.30">
    <property type="match status" value="1"/>
</dbReference>
<accession>A0A267MKM7</accession>
<dbReference type="InterPro" id="IPR016181">
    <property type="entry name" value="Acyl_CoA_acyltransferase"/>
</dbReference>
<dbReference type="InterPro" id="IPR016732">
    <property type="entry name" value="UCP018688"/>
</dbReference>
<proteinExistence type="predicted"/>
<reference evidence="2 3" key="1">
    <citation type="submission" date="2017-06" db="EMBL/GenBank/DDBJ databases">
        <title>Draft genome sequence of anaerobic fermentative bacterium Anaeromicrobium sediminis DY2726D isolated from West Pacific Ocean sediments.</title>
        <authorList>
            <person name="Zeng X."/>
        </authorList>
    </citation>
    <scope>NUCLEOTIDE SEQUENCE [LARGE SCALE GENOMIC DNA]</scope>
    <source>
        <strain evidence="2 3">DY2726D</strain>
    </source>
</reference>
<dbReference type="PANTHER" id="PTHR41373:SF1">
    <property type="entry name" value="PHOSPHATIDYLGLYCEROL LYSYLTRANSFERASE C-TERMINAL DOMAIN-CONTAINING PROTEIN"/>
    <property type="match status" value="1"/>
</dbReference>
<evidence type="ECO:0000259" key="1">
    <source>
        <dbReference type="Pfam" id="PF09924"/>
    </source>
</evidence>
<keyword evidence="3" id="KW-1185">Reference proteome</keyword>
<gene>
    <name evidence="2" type="ORF">CCE28_08395</name>
</gene>
<dbReference type="PANTHER" id="PTHR41373">
    <property type="entry name" value="DUF2156 DOMAIN-CONTAINING PROTEIN"/>
    <property type="match status" value="1"/>
</dbReference>
<name>A0A267MKM7_9FIRM</name>
<dbReference type="EMBL" id="NIBG01000005">
    <property type="protein sequence ID" value="PAB59962.1"/>
    <property type="molecule type" value="Genomic_DNA"/>
</dbReference>
<dbReference type="PIRSF" id="PIRSF018688">
    <property type="entry name" value="UCP018688"/>
    <property type="match status" value="1"/>
</dbReference>
<sequence length="322" mass="38300">MCSYIINTKLKEFFMFEKKISLEDKDLFEKYIYNNNHETSGLSFASLYMWKDINDIHYEIINNHLCIRALNYLTEEGKPQHFIFPPLPVGEYDSDTFNDTLKILEKNFKKDNQNLTIKLAPEKYINYFKETNNSNVLIKEDRENFDYAYLSDNLATLKGRKYQSKRNHLNYFYRNYSFEYRPLTKDLMEECIHLNDSLIENKTFENDMAEELMSHERKAIEEALYNMDTLGCRGGAILINDKVEAFTLGYKINPDMMVVHIEKANPSIRGLYQAINQQFVQNECTDVTYINREEDMGLESLRRAKLSYRPDKMIKKFDIEFK</sequence>
<evidence type="ECO:0000313" key="3">
    <source>
        <dbReference type="Proteomes" id="UP000216024"/>
    </source>
</evidence>
<dbReference type="Proteomes" id="UP000216024">
    <property type="component" value="Unassembled WGS sequence"/>
</dbReference>
<dbReference type="InterPro" id="IPR024320">
    <property type="entry name" value="LPG_synthase_C"/>
</dbReference>
<dbReference type="OrthoDB" id="9765580at2"/>
<organism evidence="2 3">
    <name type="scientific">Anaeromicrobium sediminis</name>
    <dbReference type="NCBI Taxonomy" id="1478221"/>
    <lineage>
        <taxon>Bacteria</taxon>
        <taxon>Bacillati</taxon>
        <taxon>Bacillota</taxon>
        <taxon>Clostridia</taxon>
        <taxon>Peptostreptococcales</taxon>
        <taxon>Thermotaleaceae</taxon>
        <taxon>Anaeromicrobium</taxon>
    </lineage>
</organism>
<dbReference type="SUPFAM" id="SSF55729">
    <property type="entry name" value="Acyl-CoA N-acyltransferases (Nat)"/>
    <property type="match status" value="2"/>
</dbReference>
<dbReference type="Pfam" id="PF09924">
    <property type="entry name" value="LPG_synthase_C"/>
    <property type="match status" value="1"/>
</dbReference>
<feature type="domain" description="Phosphatidylglycerol lysyltransferase C-terminal" evidence="1">
    <location>
        <begin position="37"/>
        <end position="317"/>
    </location>
</feature>
<evidence type="ECO:0000313" key="2">
    <source>
        <dbReference type="EMBL" id="PAB59962.1"/>
    </source>
</evidence>
<protein>
    <recommendedName>
        <fullName evidence="1">Phosphatidylglycerol lysyltransferase C-terminal domain-containing protein</fullName>
    </recommendedName>
</protein>
<dbReference type="AlphaFoldDB" id="A0A267MKM7"/>
<comment type="caution">
    <text evidence="2">The sequence shown here is derived from an EMBL/GenBank/DDBJ whole genome shotgun (WGS) entry which is preliminary data.</text>
</comment>